<dbReference type="Proteomes" id="UP001211249">
    <property type="component" value="Unassembled WGS sequence"/>
</dbReference>
<comment type="caution">
    <text evidence="2">The sequence shown here is derived from an EMBL/GenBank/DDBJ whole genome shotgun (WGS) entry which is preliminary data.</text>
</comment>
<evidence type="ECO:0000259" key="1">
    <source>
        <dbReference type="Pfam" id="PF01890"/>
    </source>
</evidence>
<feature type="domain" description="CobE/GbiG C-terminal" evidence="1">
    <location>
        <begin position="7"/>
        <end position="135"/>
    </location>
</feature>
<dbReference type="SUPFAM" id="SSF159664">
    <property type="entry name" value="CobE/GbiG C-terminal domain-like"/>
    <property type="match status" value="1"/>
</dbReference>
<sequence length="140" mass="15119">MAYKKSLWVGIGCQQGISQGLIKAAIEKVFQDYQLVYNEIAGIATIDKKASEIGLVEFCDLENLPLKTFSSEFLNNVFVPNPNNTITKLVGTSSVAEASAILAASEITSAEISLLVPKQIFRFQDKGGALTLAVAQLYCI</sequence>
<dbReference type="EMBL" id="JAQMUC010000069">
    <property type="protein sequence ID" value="MDB9536631.1"/>
    <property type="molecule type" value="Genomic_DNA"/>
</dbReference>
<keyword evidence="3" id="KW-1185">Reference proteome</keyword>
<accession>A0ABT5AJK4</accession>
<proteinExistence type="predicted"/>
<dbReference type="PANTHER" id="PTHR37477:SF1">
    <property type="entry name" value="COBALT-PRECORRIN-5A HYDROLASE"/>
    <property type="match status" value="1"/>
</dbReference>
<gene>
    <name evidence="2" type="ORF">PN451_12475</name>
</gene>
<dbReference type="Pfam" id="PF01890">
    <property type="entry name" value="CbiG_C"/>
    <property type="match status" value="1"/>
</dbReference>
<dbReference type="InterPro" id="IPR036518">
    <property type="entry name" value="CobE/GbiG_C_sf"/>
</dbReference>
<dbReference type="RefSeq" id="WP_271796407.1">
    <property type="nucleotide sequence ID" value="NZ_JAQMUC010000069.1"/>
</dbReference>
<reference evidence="2 3" key="1">
    <citation type="submission" date="2023-01" db="EMBL/GenBank/DDBJ databases">
        <title>Genomes from the Australian National Cyanobacteria Reference Collection.</title>
        <authorList>
            <person name="Willis A."/>
            <person name="Lee E.M.F."/>
        </authorList>
    </citation>
    <scope>NUCLEOTIDE SEQUENCE [LARGE SCALE GENOMIC DNA]</scope>
    <source>
        <strain evidence="2 3">CS-1226</strain>
    </source>
</reference>
<organism evidence="2 3">
    <name type="scientific">Dolichospermum planctonicum CS-1226</name>
    <dbReference type="NCBI Taxonomy" id="3021751"/>
    <lineage>
        <taxon>Bacteria</taxon>
        <taxon>Bacillati</taxon>
        <taxon>Cyanobacteriota</taxon>
        <taxon>Cyanophyceae</taxon>
        <taxon>Nostocales</taxon>
        <taxon>Aphanizomenonaceae</taxon>
        <taxon>Dolichospermum</taxon>
        <taxon>Dolichospermum planctonicum</taxon>
    </lineage>
</organism>
<evidence type="ECO:0000313" key="3">
    <source>
        <dbReference type="Proteomes" id="UP001211249"/>
    </source>
</evidence>
<evidence type="ECO:0000313" key="2">
    <source>
        <dbReference type="EMBL" id="MDB9536631.1"/>
    </source>
</evidence>
<dbReference type="PANTHER" id="PTHR37477">
    <property type="entry name" value="COBALT-PRECORRIN-5A HYDROLASE"/>
    <property type="match status" value="1"/>
</dbReference>
<dbReference type="InterPro" id="IPR002750">
    <property type="entry name" value="CobE/GbiG_C"/>
</dbReference>
<dbReference type="Gene3D" id="3.30.420.180">
    <property type="entry name" value="CobE/GbiG C-terminal domain"/>
    <property type="match status" value="1"/>
</dbReference>
<name>A0ABT5AJK4_9CYAN</name>
<dbReference type="InterPro" id="IPR052553">
    <property type="entry name" value="CbiG_hydrolase"/>
</dbReference>
<protein>
    <submittedName>
        <fullName evidence="2">Cobalamin biosynthesis protein</fullName>
    </submittedName>
</protein>